<dbReference type="SMART" id="SM00367">
    <property type="entry name" value="LRR_CC"/>
    <property type="match status" value="4"/>
</dbReference>
<reference evidence="2 3" key="1">
    <citation type="journal article" date="2024" name="G3 (Bethesda)">
        <title>Genome assembly of Hibiscus sabdariffa L. provides insights into metabolisms of medicinal natural products.</title>
        <authorList>
            <person name="Kim T."/>
        </authorList>
    </citation>
    <scope>NUCLEOTIDE SEQUENCE [LARGE SCALE GENOMIC DNA]</scope>
    <source>
        <strain evidence="2">TK-2024</strain>
        <tissue evidence="2">Old leaves</tissue>
    </source>
</reference>
<gene>
    <name evidence="2" type="ORF">V6N11_070204</name>
</gene>
<dbReference type="EMBL" id="JBBPBN010000040">
    <property type="protein sequence ID" value="KAK8999026.1"/>
    <property type="molecule type" value="Genomic_DNA"/>
</dbReference>
<comment type="caution">
    <text evidence="2">The sequence shown here is derived from an EMBL/GenBank/DDBJ whole genome shotgun (WGS) entry which is preliminary data.</text>
</comment>
<accession>A0ABR2QEB7</accession>
<evidence type="ECO:0000259" key="1">
    <source>
        <dbReference type="PROSITE" id="PS50181"/>
    </source>
</evidence>
<sequence>MLPRKRKKIAAAETRDWLELPSEVTASILSRLGAIEILNSAQTVCSQWRNICKDPSMWRSIDMRNLGERDKDYVHEKMCVHAVDRSCGHLLDINIEYFGTDELLFYISERSVHLKRLRLFSCYEISDEGLSEAASKFPFLEELEILICPISKHAVETIGRSCPLLKSFKYNLQRCKGYVCDDEALAIAQTLPELRHLQLLGNGLTNGGLQAILDGCPHLEHLDLRQCFSVRLVGNLERRCVESIKNLRHPSDPPPDYVLGAEDLDFWDIPSC</sequence>
<dbReference type="Proteomes" id="UP001396334">
    <property type="component" value="Unassembled WGS sequence"/>
</dbReference>
<evidence type="ECO:0000313" key="3">
    <source>
        <dbReference type="Proteomes" id="UP001396334"/>
    </source>
</evidence>
<evidence type="ECO:0000313" key="2">
    <source>
        <dbReference type="EMBL" id="KAK8999026.1"/>
    </source>
</evidence>
<protein>
    <recommendedName>
        <fullName evidence="1">F-box domain-containing protein</fullName>
    </recommendedName>
</protein>
<dbReference type="CDD" id="cd22164">
    <property type="entry name" value="F-box_AtSKIP19-like"/>
    <property type="match status" value="1"/>
</dbReference>
<dbReference type="PANTHER" id="PTHR38926:SF2">
    <property type="entry name" value="F-BOX_LRR-REPEAT PROTEIN 21-RELATED"/>
    <property type="match status" value="1"/>
</dbReference>
<proteinExistence type="predicted"/>
<dbReference type="InterPro" id="IPR006553">
    <property type="entry name" value="Leu-rich_rpt_Cys-con_subtyp"/>
</dbReference>
<dbReference type="SMART" id="SM00256">
    <property type="entry name" value="FBOX"/>
    <property type="match status" value="1"/>
</dbReference>
<keyword evidence="3" id="KW-1185">Reference proteome</keyword>
<dbReference type="PROSITE" id="PS50181">
    <property type="entry name" value="FBOX"/>
    <property type="match status" value="1"/>
</dbReference>
<feature type="domain" description="F-box" evidence="1">
    <location>
        <begin position="14"/>
        <end position="61"/>
    </location>
</feature>
<dbReference type="InterPro" id="IPR032675">
    <property type="entry name" value="LRR_dom_sf"/>
</dbReference>
<dbReference type="Pfam" id="PF12937">
    <property type="entry name" value="F-box-like"/>
    <property type="match status" value="1"/>
</dbReference>
<name>A0ABR2QEB7_9ROSI</name>
<dbReference type="Pfam" id="PF13516">
    <property type="entry name" value="LRR_6"/>
    <property type="match status" value="2"/>
</dbReference>
<dbReference type="InterPro" id="IPR001611">
    <property type="entry name" value="Leu-rich_rpt"/>
</dbReference>
<dbReference type="Gene3D" id="1.20.1280.50">
    <property type="match status" value="1"/>
</dbReference>
<dbReference type="SUPFAM" id="SSF52047">
    <property type="entry name" value="RNI-like"/>
    <property type="match status" value="1"/>
</dbReference>
<dbReference type="InterPro" id="IPR001810">
    <property type="entry name" value="F-box_dom"/>
</dbReference>
<dbReference type="Gene3D" id="3.80.10.10">
    <property type="entry name" value="Ribonuclease Inhibitor"/>
    <property type="match status" value="1"/>
</dbReference>
<organism evidence="2 3">
    <name type="scientific">Hibiscus sabdariffa</name>
    <name type="common">roselle</name>
    <dbReference type="NCBI Taxonomy" id="183260"/>
    <lineage>
        <taxon>Eukaryota</taxon>
        <taxon>Viridiplantae</taxon>
        <taxon>Streptophyta</taxon>
        <taxon>Embryophyta</taxon>
        <taxon>Tracheophyta</taxon>
        <taxon>Spermatophyta</taxon>
        <taxon>Magnoliopsida</taxon>
        <taxon>eudicotyledons</taxon>
        <taxon>Gunneridae</taxon>
        <taxon>Pentapetalae</taxon>
        <taxon>rosids</taxon>
        <taxon>malvids</taxon>
        <taxon>Malvales</taxon>
        <taxon>Malvaceae</taxon>
        <taxon>Malvoideae</taxon>
        <taxon>Hibiscus</taxon>
    </lineage>
</organism>
<dbReference type="PANTHER" id="PTHR38926">
    <property type="entry name" value="F-BOX DOMAIN CONTAINING PROTEIN, EXPRESSED"/>
    <property type="match status" value="1"/>
</dbReference>